<dbReference type="Proteomes" id="UP000555552">
    <property type="component" value="Unassembled WGS sequence"/>
</dbReference>
<organism evidence="10 11">
    <name type="scientific">Pseudokineococcus marinus</name>
    <dbReference type="NCBI Taxonomy" id="351215"/>
    <lineage>
        <taxon>Bacteria</taxon>
        <taxon>Bacillati</taxon>
        <taxon>Actinomycetota</taxon>
        <taxon>Actinomycetes</taxon>
        <taxon>Kineosporiales</taxon>
        <taxon>Kineosporiaceae</taxon>
        <taxon>Pseudokineococcus</taxon>
    </lineage>
</organism>
<dbReference type="PANTHER" id="PTHR11963:SF23">
    <property type="entry name" value="CYTOSOL AMINOPEPTIDASE"/>
    <property type="match status" value="1"/>
</dbReference>
<dbReference type="GO" id="GO:0005737">
    <property type="term" value="C:cytoplasm"/>
    <property type="evidence" value="ECO:0007669"/>
    <property type="project" value="InterPro"/>
</dbReference>
<evidence type="ECO:0000313" key="11">
    <source>
        <dbReference type="Proteomes" id="UP000555552"/>
    </source>
</evidence>
<dbReference type="PANTHER" id="PTHR11963">
    <property type="entry name" value="LEUCINE AMINOPEPTIDASE-RELATED"/>
    <property type="match status" value="1"/>
</dbReference>
<dbReference type="RefSeq" id="WP_171204204.1">
    <property type="nucleotide sequence ID" value="NZ_JABEMA010000361.1"/>
</dbReference>
<evidence type="ECO:0000256" key="4">
    <source>
        <dbReference type="ARBA" id="ARBA00022801"/>
    </source>
</evidence>
<evidence type="ECO:0000256" key="8">
    <source>
        <dbReference type="ARBA" id="ARBA00050061"/>
    </source>
</evidence>
<keyword evidence="3" id="KW-0645">Protease</keyword>
<dbReference type="PRINTS" id="PR00481">
    <property type="entry name" value="LAMNOPPTDASE"/>
</dbReference>
<name>A0A849C4A0_9ACTN</name>
<sequence length="401" mass="41297">AGAGLARATRGAGRVVTSAGVGLPPQHLRAFCEGLLLASYDPPRSGTGEGPRPAAEVVELLGVDEGPALSRAVVAARATWRTRDLASTPSSTKDPAWVADQARALAADLPGVEVEVLDAAGLARQGFGGLLAVGGGSVTPPCLVTVRYRPPAGTAPRRHVVLVGKGITFDSGGLSIKPRDAMIPMKTDMAGAAVVLAAVLGAAEMELPQPVTALLPLAENAFGGGSYRPGDVVRVHGGTTVEIANTDAEGRMVLADALHHADASLEPDLLVDVATLTGAASLGLGKRHAALYTDDAPLLEQLRSASEATGERVWRMPLVEDYAYALDSDVADLRHVAAKGGPGAGSITAALFLREFTGSRRWAHLDIAGPGRADRDEHEVTKGATGFGARLLLRWLEDGAV</sequence>
<comment type="function">
    <text evidence="6">Presumably involved in the processing and regular turnover of intracellular proteins. Catalyzes the removal of unsubstituted N-terminal amino acids from various peptides.</text>
</comment>
<keyword evidence="4" id="KW-0378">Hydrolase</keyword>
<evidence type="ECO:0000313" key="10">
    <source>
        <dbReference type="EMBL" id="NNH24458.1"/>
    </source>
</evidence>
<comment type="similarity">
    <text evidence="1">Belongs to the peptidase M17 family.</text>
</comment>
<dbReference type="InterPro" id="IPR000819">
    <property type="entry name" value="Peptidase_M17_C"/>
</dbReference>
<feature type="domain" description="Cytosol aminopeptidase" evidence="9">
    <location>
        <begin position="245"/>
        <end position="252"/>
    </location>
</feature>
<feature type="non-terminal residue" evidence="10">
    <location>
        <position position="1"/>
    </location>
</feature>
<dbReference type="Pfam" id="PF00883">
    <property type="entry name" value="Peptidase_M17"/>
    <property type="match status" value="1"/>
</dbReference>
<protein>
    <recommendedName>
        <fullName evidence="7">Probable cytosol aminopeptidase</fullName>
    </recommendedName>
    <alternativeName>
        <fullName evidence="8">Leucine aminopeptidase</fullName>
    </alternativeName>
    <alternativeName>
        <fullName evidence="5">Leucyl aminopeptidase</fullName>
    </alternativeName>
</protein>
<reference evidence="10 11" key="1">
    <citation type="submission" date="2020-05" db="EMBL/GenBank/DDBJ databases">
        <title>MicrobeNet Type strains.</title>
        <authorList>
            <person name="Nicholson A.C."/>
        </authorList>
    </citation>
    <scope>NUCLEOTIDE SEQUENCE [LARGE SCALE GENOMIC DNA]</scope>
    <source>
        <strain evidence="10 11">JCM 14547</strain>
    </source>
</reference>
<evidence type="ECO:0000256" key="3">
    <source>
        <dbReference type="ARBA" id="ARBA00022670"/>
    </source>
</evidence>
<proteinExistence type="inferred from homology"/>
<dbReference type="SUPFAM" id="SSF53187">
    <property type="entry name" value="Zn-dependent exopeptidases"/>
    <property type="match status" value="1"/>
</dbReference>
<dbReference type="PROSITE" id="PS00631">
    <property type="entry name" value="CYTOSOL_AP"/>
    <property type="match status" value="1"/>
</dbReference>
<dbReference type="GO" id="GO:0006508">
    <property type="term" value="P:proteolysis"/>
    <property type="evidence" value="ECO:0007669"/>
    <property type="project" value="UniProtKB-KW"/>
</dbReference>
<comment type="caution">
    <text evidence="10">The sequence shown here is derived from an EMBL/GenBank/DDBJ whole genome shotgun (WGS) entry which is preliminary data.</text>
</comment>
<keyword evidence="11" id="KW-1185">Reference proteome</keyword>
<evidence type="ECO:0000256" key="7">
    <source>
        <dbReference type="ARBA" id="ARBA00050021"/>
    </source>
</evidence>
<dbReference type="AlphaFoldDB" id="A0A849C4A0"/>
<evidence type="ECO:0000256" key="2">
    <source>
        <dbReference type="ARBA" id="ARBA00022438"/>
    </source>
</evidence>
<accession>A0A849C4A0</accession>
<dbReference type="GO" id="GO:0070006">
    <property type="term" value="F:metalloaminopeptidase activity"/>
    <property type="evidence" value="ECO:0007669"/>
    <property type="project" value="InterPro"/>
</dbReference>
<dbReference type="EMBL" id="JABEMA010000361">
    <property type="protein sequence ID" value="NNH24458.1"/>
    <property type="molecule type" value="Genomic_DNA"/>
</dbReference>
<evidence type="ECO:0000256" key="1">
    <source>
        <dbReference type="ARBA" id="ARBA00009528"/>
    </source>
</evidence>
<dbReference type="CDD" id="cd00433">
    <property type="entry name" value="Peptidase_M17"/>
    <property type="match status" value="1"/>
</dbReference>
<gene>
    <name evidence="10" type="ORF">HLB09_15455</name>
</gene>
<keyword evidence="2 10" id="KW-0031">Aminopeptidase</keyword>
<evidence type="ECO:0000259" key="9">
    <source>
        <dbReference type="PROSITE" id="PS00631"/>
    </source>
</evidence>
<dbReference type="GO" id="GO:0030145">
    <property type="term" value="F:manganese ion binding"/>
    <property type="evidence" value="ECO:0007669"/>
    <property type="project" value="InterPro"/>
</dbReference>
<dbReference type="InterPro" id="IPR011356">
    <property type="entry name" value="Leucine_aapep/pepB"/>
</dbReference>
<evidence type="ECO:0000256" key="5">
    <source>
        <dbReference type="ARBA" id="ARBA00033172"/>
    </source>
</evidence>
<evidence type="ECO:0000256" key="6">
    <source>
        <dbReference type="ARBA" id="ARBA00049972"/>
    </source>
</evidence>
<dbReference type="Gene3D" id="3.40.630.10">
    <property type="entry name" value="Zn peptidases"/>
    <property type="match status" value="1"/>
</dbReference>